<accession>A0A4T2BBC4</accession>
<organism evidence="2 3">
    <name type="scientific">Subtercola vilae</name>
    <dbReference type="NCBI Taxonomy" id="2056433"/>
    <lineage>
        <taxon>Bacteria</taxon>
        <taxon>Bacillati</taxon>
        <taxon>Actinomycetota</taxon>
        <taxon>Actinomycetes</taxon>
        <taxon>Micrococcales</taxon>
        <taxon>Microbacteriaceae</taxon>
        <taxon>Subtercola</taxon>
    </lineage>
</organism>
<dbReference type="AlphaFoldDB" id="A0A4T2BBC4"/>
<dbReference type="EMBL" id="QYRT01000073">
    <property type="protein sequence ID" value="TIH27729.1"/>
    <property type="molecule type" value="Genomic_DNA"/>
</dbReference>
<evidence type="ECO:0000313" key="3">
    <source>
        <dbReference type="Proteomes" id="UP000306192"/>
    </source>
</evidence>
<dbReference type="Proteomes" id="UP000306192">
    <property type="component" value="Unassembled WGS sequence"/>
</dbReference>
<protein>
    <submittedName>
        <fullName evidence="2">Uncharacterized protein</fullName>
    </submittedName>
</protein>
<comment type="caution">
    <text evidence="2">The sequence shown here is derived from an EMBL/GenBank/DDBJ whole genome shotgun (WGS) entry which is preliminary data.</text>
</comment>
<evidence type="ECO:0000313" key="2">
    <source>
        <dbReference type="EMBL" id="TIH27729.1"/>
    </source>
</evidence>
<reference evidence="2 3" key="1">
    <citation type="journal article" date="2019" name="Microorganisms">
        <title>Systematic Affiliation and Genome Analysis of Subtercola vilae DB165(T) with Particular Emphasis on Cold Adaptation of an Isolate from a High-Altitude Cold Volcano Lake.</title>
        <authorList>
            <person name="Villalobos A.S."/>
            <person name="Wiese J."/>
            <person name="Imhoff J.F."/>
            <person name="Dorador C."/>
            <person name="Keller A."/>
            <person name="Hentschel U."/>
        </authorList>
    </citation>
    <scope>NUCLEOTIDE SEQUENCE [LARGE SCALE GENOMIC DNA]</scope>
    <source>
        <strain evidence="2 3">DB165</strain>
    </source>
</reference>
<name>A0A4T2BBC4_9MICO</name>
<feature type="compositionally biased region" description="Polar residues" evidence="1">
    <location>
        <begin position="76"/>
        <end position="85"/>
    </location>
</feature>
<feature type="region of interest" description="Disordered" evidence="1">
    <location>
        <begin position="1"/>
        <end position="85"/>
    </location>
</feature>
<feature type="compositionally biased region" description="Basic and acidic residues" evidence="1">
    <location>
        <begin position="45"/>
        <end position="65"/>
    </location>
</feature>
<dbReference type="RefSeq" id="WP_136643788.1">
    <property type="nucleotide sequence ID" value="NZ_QYRT01000073.1"/>
</dbReference>
<dbReference type="OrthoDB" id="5124145at2"/>
<gene>
    <name evidence="2" type="ORF">D4765_18545</name>
</gene>
<proteinExistence type="predicted"/>
<feature type="compositionally biased region" description="Acidic residues" evidence="1">
    <location>
        <begin position="33"/>
        <end position="44"/>
    </location>
</feature>
<evidence type="ECO:0000256" key="1">
    <source>
        <dbReference type="SAM" id="MobiDB-lite"/>
    </source>
</evidence>
<sequence>MGDIPGFLASEFPEDARDVPGQEAFTARTRADEEGESAEDAENERDEKQIFYKEDSDTTLAKDDAADSEAEGANPDETSYGSADL</sequence>
<keyword evidence="3" id="KW-1185">Reference proteome</keyword>